<feature type="domain" description="RXYLT1 C-terminal" evidence="1">
    <location>
        <begin position="77"/>
        <end position="213"/>
    </location>
</feature>
<name>C0QJR3_DESAH</name>
<dbReference type="Pfam" id="PF24785">
    <property type="entry name" value="RXYLT1_C"/>
    <property type="match status" value="1"/>
</dbReference>
<dbReference type="eggNOG" id="ENOG5033CBI">
    <property type="taxonomic scope" value="Bacteria"/>
</dbReference>
<evidence type="ECO:0000313" key="3">
    <source>
        <dbReference type="Proteomes" id="UP000000442"/>
    </source>
</evidence>
<sequence>MIGVRMNTYYNFSPKLSMWYHEAKREKNYFRHFLSCLLKNPICQDFALYPKRFYKAIEQFDHNKTIDFCFIGGFKTDEKTQKNRSWILDFIKFNFNESSYLQFTDKITKKNYQNMGSFDYTLRNVGFVPKEHPVKIRNSFDDNYFRKMAASKFTLCPAGDNFWSMRFYEALMCKSIPIVKERNETFRSKAESELDYKFYFSNEQFVFNENWVEHNYKLFLKYHTLENR</sequence>
<keyword evidence="3" id="KW-1185">Reference proteome</keyword>
<proteinExistence type="predicted"/>
<dbReference type="AlphaFoldDB" id="C0QJR3"/>
<dbReference type="Proteomes" id="UP000000442">
    <property type="component" value="Chromosome"/>
</dbReference>
<evidence type="ECO:0000259" key="1">
    <source>
        <dbReference type="Pfam" id="PF24785"/>
    </source>
</evidence>
<protein>
    <recommendedName>
        <fullName evidence="1">RXYLT1 C-terminal domain-containing protein</fullName>
    </recommendedName>
</protein>
<dbReference type="InterPro" id="IPR057538">
    <property type="entry name" value="RXYLT1_C"/>
</dbReference>
<organism evidence="2 3">
    <name type="scientific">Desulforapulum autotrophicum (strain ATCC 43914 / DSM 3382 / VKM B-1955 / HRM2)</name>
    <name type="common">Desulfobacterium autotrophicum</name>
    <dbReference type="NCBI Taxonomy" id="177437"/>
    <lineage>
        <taxon>Bacteria</taxon>
        <taxon>Pseudomonadati</taxon>
        <taxon>Thermodesulfobacteriota</taxon>
        <taxon>Desulfobacteria</taxon>
        <taxon>Desulfobacterales</taxon>
        <taxon>Desulfobacteraceae</taxon>
        <taxon>Desulforapulum</taxon>
    </lineage>
</organism>
<accession>C0QJR3</accession>
<dbReference type="KEGG" id="dat:HRM2_08030"/>
<gene>
    <name evidence="2" type="ordered locus">HRM2_08030</name>
</gene>
<evidence type="ECO:0000313" key="2">
    <source>
        <dbReference type="EMBL" id="ACN13916.1"/>
    </source>
</evidence>
<reference evidence="2 3" key="1">
    <citation type="journal article" date="2009" name="Environ. Microbiol.">
        <title>Genome sequence of Desulfobacterium autotrophicum HRM2, a marine sulfate reducer oxidizing organic carbon completely to carbon dioxide.</title>
        <authorList>
            <person name="Strittmatter A.W."/>
            <person name="Liesegang H."/>
            <person name="Rabus R."/>
            <person name="Decker I."/>
            <person name="Amann J."/>
            <person name="Andres S."/>
            <person name="Henne A."/>
            <person name="Fricke W.F."/>
            <person name="Martinez-Arias R."/>
            <person name="Bartels D."/>
            <person name="Goesmann A."/>
            <person name="Krause L."/>
            <person name="Puehler A."/>
            <person name="Klenk H.P."/>
            <person name="Richter M."/>
            <person name="Schuler M."/>
            <person name="Gloeckner F.O."/>
            <person name="Meyerdierks A."/>
            <person name="Gottschalk G."/>
            <person name="Amann R."/>
        </authorList>
    </citation>
    <scope>NUCLEOTIDE SEQUENCE [LARGE SCALE GENOMIC DNA]</scope>
    <source>
        <strain evidence="3">ATCC 43914 / DSM 3382 / HRM2</strain>
    </source>
</reference>
<dbReference type="HOGENOM" id="CLU_1213213_0_0_7"/>
<dbReference type="EMBL" id="CP001087">
    <property type="protein sequence ID" value="ACN13916.1"/>
    <property type="molecule type" value="Genomic_DNA"/>
</dbReference>